<reference evidence="1" key="2">
    <citation type="journal article" date="2015" name="Fish Shellfish Immunol.">
        <title>Early steps in the European eel (Anguilla anguilla)-Vibrio vulnificus interaction in the gills: Role of the RtxA13 toxin.</title>
        <authorList>
            <person name="Callol A."/>
            <person name="Pajuelo D."/>
            <person name="Ebbesson L."/>
            <person name="Teles M."/>
            <person name="MacKenzie S."/>
            <person name="Amaro C."/>
        </authorList>
    </citation>
    <scope>NUCLEOTIDE SEQUENCE</scope>
</reference>
<proteinExistence type="predicted"/>
<reference evidence="1" key="1">
    <citation type="submission" date="2014-11" db="EMBL/GenBank/DDBJ databases">
        <authorList>
            <person name="Amaro Gonzalez C."/>
        </authorList>
    </citation>
    <scope>NUCLEOTIDE SEQUENCE</scope>
</reference>
<accession>A0A0E9R4W7</accession>
<dbReference type="EMBL" id="GBXM01061197">
    <property type="protein sequence ID" value="JAH47380.1"/>
    <property type="molecule type" value="Transcribed_RNA"/>
</dbReference>
<evidence type="ECO:0000313" key="1">
    <source>
        <dbReference type="EMBL" id="JAH24169.1"/>
    </source>
</evidence>
<dbReference type="EMBL" id="GBXM01084408">
    <property type="protein sequence ID" value="JAH24169.1"/>
    <property type="molecule type" value="Transcribed_RNA"/>
</dbReference>
<dbReference type="EMBL" id="GBXM01064135">
    <property type="protein sequence ID" value="JAH44442.1"/>
    <property type="molecule type" value="Transcribed_RNA"/>
</dbReference>
<organism evidence="1">
    <name type="scientific">Anguilla anguilla</name>
    <name type="common">European freshwater eel</name>
    <name type="synonym">Muraena anguilla</name>
    <dbReference type="NCBI Taxonomy" id="7936"/>
    <lineage>
        <taxon>Eukaryota</taxon>
        <taxon>Metazoa</taxon>
        <taxon>Chordata</taxon>
        <taxon>Craniata</taxon>
        <taxon>Vertebrata</taxon>
        <taxon>Euteleostomi</taxon>
        <taxon>Actinopterygii</taxon>
        <taxon>Neopterygii</taxon>
        <taxon>Teleostei</taxon>
        <taxon>Anguilliformes</taxon>
        <taxon>Anguillidae</taxon>
        <taxon>Anguilla</taxon>
    </lineage>
</organism>
<name>A0A0E9R4W7_ANGAN</name>
<dbReference type="AlphaFoldDB" id="A0A0E9R4W7"/>
<protein>
    <submittedName>
        <fullName evidence="1">Uncharacterized protein</fullName>
    </submittedName>
</protein>
<sequence>MYRTAARHPGWFSSVNRGLINQSAVGQPIELQCGMTNQLG</sequence>
<dbReference type="EMBL" id="GBXM01067984">
    <property type="protein sequence ID" value="JAH40593.1"/>
    <property type="molecule type" value="Transcribed_RNA"/>
</dbReference>